<proteinExistence type="predicted"/>
<keyword evidence="3" id="KW-1185">Reference proteome</keyword>
<comment type="caution">
    <text evidence="2">The sequence shown here is derived from an EMBL/GenBank/DDBJ whole genome shotgun (WGS) entry which is preliminary data.</text>
</comment>
<dbReference type="EMBL" id="BNCJ01000009">
    <property type="protein sequence ID" value="GHF57302.1"/>
    <property type="molecule type" value="Genomic_DNA"/>
</dbReference>
<gene>
    <name evidence="2" type="primary">nnrS</name>
    <name evidence="2" type="ORF">GCM10017056_30930</name>
</gene>
<protein>
    <submittedName>
        <fullName evidence="2">Short-chain dehydrogenase</fullName>
    </submittedName>
</protein>
<dbReference type="Proteomes" id="UP000626220">
    <property type="component" value="Unassembled WGS sequence"/>
</dbReference>
<reference evidence="2" key="2">
    <citation type="submission" date="2020-09" db="EMBL/GenBank/DDBJ databases">
        <authorList>
            <person name="Sun Q."/>
            <person name="Kim S."/>
        </authorList>
    </citation>
    <scope>NUCLEOTIDE SEQUENCE</scope>
    <source>
        <strain evidence="2">KCTC 42650</strain>
    </source>
</reference>
<feature type="transmembrane region" description="Helical" evidence="1">
    <location>
        <begin position="88"/>
        <end position="107"/>
    </location>
</feature>
<dbReference type="RefSeq" id="WP_189681003.1">
    <property type="nucleotide sequence ID" value="NZ_BNCJ01000009.1"/>
</dbReference>
<keyword evidence="1" id="KW-0472">Membrane</keyword>
<feature type="transmembrane region" description="Helical" evidence="1">
    <location>
        <begin position="267"/>
        <end position="292"/>
    </location>
</feature>
<dbReference type="InterPro" id="IPR010266">
    <property type="entry name" value="NnrS"/>
</dbReference>
<accession>A0A8J3GZW0</accession>
<feature type="transmembrane region" description="Helical" evidence="1">
    <location>
        <begin position="362"/>
        <end position="384"/>
    </location>
</feature>
<feature type="transmembrane region" description="Helical" evidence="1">
    <location>
        <begin position="113"/>
        <end position="136"/>
    </location>
</feature>
<dbReference type="Pfam" id="PF05940">
    <property type="entry name" value="NnrS"/>
    <property type="match status" value="1"/>
</dbReference>
<evidence type="ECO:0000313" key="2">
    <source>
        <dbReference type="EMBL" id="GHF57302.1"/>
    </source>
</evidence>
<dbReference type="AlphaFoldDB" id="A0A8J3GZW0"/>
<feature type="transmembrane region" description="Helical" evidence="1">
    <location>
        <begin position="20"/>
        <end position="39"/>
    </location>
</feature>
<feature type="transmembrane region" description="Helical" evidence="1">
    <location>
        <begin position="298"/>
        <end position="318"/>
    </location>
</feature>
<feature type="transmembrane region" description="Helical" evidence="1">
    <location>
        <begin position="236"/>
        <end position="255"/>
    </location>
</feature>
<keyword evidence="1" id="KW-0812">Transmembrane</keyword>
<feature type="transmembrane region" description="Helical" evidence="1">
    <location>
        <begin position="59"/>
        <end position="76"/>
    </location>
</feature>
<sequence>MPTRATAPCPPLLSHGFRTFFLAATLFAIAVVPLWFAVWRGDVNLGGPFPPLDWHVHEMIFGYAGAVIAGFLFTAVPNWTGRMPIRGWPLMLLALLWLAGRLAVAGLPPLPPLAVMAVDAAFLAAIALMILVEIVAGRNWRNLKVMVPVLLLLAANVTFHAETMIEGTSDIGRRLGLTAVLFLIMLIGGRIVPSFTRNWLVRQGSPSLPAPFSRFDAACLVAGALALAAWTVAPAYAPTGALLALAGLLHLLRLARWRGAASWRSPLLAMLHLAYLFLPLGLLATAAGAFGLTPAATGTHLLGIGAIGGMTVAVMIRASKGHTGRPLEAGAILTVGFVLILAAAPVRAFMAGQAVLGLDGVALAALLWTLGFAAVALRLAPWLVTPNSDRRRPTAAPA</sequence>
<evidence type="ECO:0000313" key="3">
    <source>
        <dbReference type="Proteomes" id="UP000626220"/>
    </source>
</evidence>
<name>A0A8J3GZW0_9RHOB</name>
<keyword evidence="1" id="KW-1133">Transmembrane helix</keyword>
<evidence type="ECO:0000256" key="1">
    <source>
        <dbReference type="SAM" id="Phobius"/>
    </source>
</evidence>
<feature type="transmembrane region" description="Helical" evidence="1">
    <location>
        <begin position="330"/>
        <end position="350"/>
    </location>
</feature>
<reference evidence="2" key="1">
    <citation type="journal article" date="2014" name="Int. J. Syst. Evol. Microbiol.">
        <title>Complete genome sequence of Corynebacterium casei LMG S-19264T (=DSM 44701T), isolated from a smear-ripened cheese.</title>
        <authorList>
            <consortium name="US DOE Joint Genome Institute (JGI-PGF)"/>
            <person name="Walter F."/>
            <person name="Albersmeier A."/>
            <person name="Kalinowski J."/>
            <person name="Ruckert C."/>
        </authorList>
    </citation>
    <scope>NUCLEOTIDE SEQUENCE</scope>
    <source>
        <strain evidence="2">KCTC 42650</strain>
    </source>
</reference>
<organism evidence="2 3">
    <name type="scientific">Seohaeicola zhoushanensis</name>
    <dbReference type="NCBI Taxonomy" id="1569283"/>
    <lineage>
        <taxon>Bacteria</taxon>
        <taxon>Pseudomonadati</taxon>
        <taxon>Pseudomonadota</taxon>
        <taxon>Alphaproteobacteria</taxon>
        <taxon>Rhodobacterales</taxon>
        <taxon>Roseobacteraceae</taxon>
        <taxon>Seohaeicola</taxon>
    </lineage>
</organism>
<feature type="transmembrane region" description="Helical" evidence="1">
    <location>
        <begin position="171"/>
        <end position="192"/>
    </location>
</feature>